<evidence type="ECO:0000256" key="4">
    <source>
        <dbReference type="ARBA" id="ARBA00023175"/>
    </source>
</evidence>
<reference evidence="9" key="3">
    <citation type="submission" date="2015-04" db="UniProtKB">
        <authorList>
            <consortium name="EnsemblPlants"/>
        </authorList>
    </citation>
    <scope>IDENTIFICATION</scope>
    <source>
        <strain evidence="9">cv. Jemalong A17</strain>
    </source>
</reference>
<sequence>MAKVKLVMYFRRREVPANCTRSAAVQDTSAVIVEAIDARDALAKSIYSCLFDWMVEQVNKSLAIGKRRTGRSISVLDIYGFESFNTIGSHIKSVTGSPMWITTYHNGSVPDVKSG</sequence>
<accession>G7L144</accession>
<keyword evidence="10" id="KW-1185">Reference proteome</keyword>
<keyword evidence="2" id="KW-0067">ATP-binding</keyword>
<dbReference type="Gene3D" id="3.40.850.10">
    <property type="entry name" value="Kinesin motor domain"/>
    <property type="match status" value="1"/>
</dbReference>
<name>G7L144_MEDTR</name>
<dbReference type="GO" id="GO:0003774">
    <property type="term" value="F:cytoskeletal motor activity"/>
    <property type="evidence" value="ECO:0007669"/>
    <property type="project" value="InterPro"/>
</dbReference>
<evidence type="ECO:0000313" key="8">
    <source>
        <dbReference type="EMBL" id="AES78294.2"/>
    </source>
</evidence>
<reference evidence="8 10" key="1">
    <citation type="journal article" date="2011" name="Nature">
        <title>The Medicago genome provides insight into the evolution of rhizobial symbioses.</title>
        <authorList>
            <person name="Young N.D."/>
            <person name="Debelle F."/>
            <person name="Oldroyd G.E."/>
            <person name="Geurts R."/>
            <person name="Cannon S.B."/>
            <person name="Udvardi M.K."/>
            <person name="Benedito V.A."/>
            <person name="Mayer K.F."/>
            <person name="Gouzy J."/>
            <person name="Schoof H."/>
            <person name="Van de Peer Y."/>
            <person name="Proost S."/>
            <person name="Cook D.R."/>
            <person name="Meyers B.C."/>
            <person name="Spannagl M."/>
            <person name="Cheung F."/>
            <person name="De Mita S."/>
            <person name="Krishnakumar V."/>
            <person name="Gundlach H."/>
            <person name="Zhou S."/>
            <person name="Mudge J."/>
            <person name="Bharti A.K."/>
            <person name="Murray J.D."/>
            <person name="Naoumkina M.A."/>
            <person name="Rosen B."/>
            <person name="Silverstein K.A."/>
            <person name="Tang H."/>
            <person name="Rombauts S."/>
            <person name="Zhao P.X."/>
            <person name="Zhou P."/>
            <person name="Barbe V."/>
            <person name="Bardou P."/>
            <person name="Bechner M."/>
            <person name="Bellec A."/>
            <person name="Berger A."/>
            <person name="Berges H."/>
            <person name="Bidwell S."/>
            <person name="Bisseling T."/>
            <person name="Choisne N."/>
            <person name="Couloux A."/>
            <person name="Denny R."/>
            <person name="Deshpande S."/>
            <person name="Dai X."/>
            <person name="Doyle J.J."/>
            <person name="Dudez A.M."/>
            <person name="Farmer A.D."/>
            <person name="Fouteau S."/>
            <person name="Franken C."/>
            <person name="Gibelin C."/>
            <person name="Gish J."/>
            <person name="Goldstein S."/>
            <person name="Gonzalez A.J."/>
            <person name="Green P.J."/>
            <person name="Hallab A."/>
            <person name="Hartog M."/>
            <person name="Hua A."/>
            <person name="Humphray S.J."/>
            <person name="Jeong D.H."/>
            <person name="Jing Y."/>
            <person name="Jocker A."/>
            <person name="Kenton S.M."/>
            <person name="Kim D.J."/>
            <person name="Klee K."/>
            <person name="Lai H."/>
            <person name="Lang C."/>
            <person name="Lin S."/>
            <person name="Macmil S.L."/>
            <person name="Magdelenat G."/>
            <person name="Matthews L."/>
            <person name="McCorrison J."/>
            <person name="Monaghan E.L."/>
            <person name="Mun J.H."/>
            <person name="Najar F.Z."/>
            <person name="Nicholson C."/>
            <person name="Noirot C."/>
            <person name="O'Bleness M."/>
            <person name="Paule C.R."/>
            <person name="Poulain J."/>
            <person name="Prion F."/>
            <person name="Qin B."/>
            <person name="Qu C."/>
            <person name="Retzel E.F."/>
            <person name="Riddle C."/>
            <person name="Sallet E."/>
            <person name="Samain S."/>
            <person name="Samson N."/>
            <person name="Sanders I."/>
            <person name="Saurat O."/>
            <person name="Scarpelli C."/>
            <person name="Schiex T."/>
            <person name="Segurens B."/>
            <person name="Severin A.J."/>
            <person name="Sherrier D.J."/>
            <person name="Shi R."/>
            <person name="Sims S."/>
            <person name="Singer S.R."/>
            <person name="Sinharoy S."/>
            <person name="Sterck L."/>
            <person name="Viollet A."/>
            <person name="Wang B.B."/>
            <person name="Wang K."/>
            <person name="Wang M."/>
            <person name="Wang X."/>
            <person name="Warfsmann J."/>
            <person name="Weissenbach J."/>
            <person name="White D.D."/>
            <person name="White J.D."/>
            <person name="Wiley G.B."/>
            <person name="Wincker P."/>
            <person name="Xing Y."/>
            <person name="Yang L."/>
            <person name="Yao Z."/>
            <person name="Ying F."/>
            <person name="Zhai J."/>
            <person name="Zhou L."/>
            <person name="Zuber A."/>
            <person name="Denarie J."/>
            <person name="Dixon R.A."/>
            <person name="May G.D."/>
            <person name="Schwartz D.C."/>
            <person name="Rogers J."/>
            <person name="Quetier F."/>
            <person name="Town C.D."/>
            <person name="Roe B.A."/>
        </authorList>
    </citation>
    <scope>NUCLEOTIDE SEQUENCE [LARGE SCALE GENOMIC DNA]</scope>
    <source>
        <strain evidence="8">A17</strain>
        <strain evidence="9 10">cv. Jemalong A17</strain>
    </source>
</reference>
<evidence type="ECO:0000256" key="2">
    <source>
        <dbReference type="ARBA" id="ARBA00022840"/>
    </source>
</evidence>
<evidence type="ECO:0000256" key="3">
    <source>
        <dbReference type="ARBA" id="ARBA00023123"/>
    </source>
</evidence>
<dbReference type="Proteomes" id="UP000002051">
    <property type="component" value="Unassembled WGS sequence"/>
</dbReference>
<evidence type="ECO:0000313" key="10">
    <source>
        <dbReference type="Proteomes" id="UP000002051"/>
    </source>
</evidence>
<keyword evidence="1" id="KW-0547">Nucleotide-binding</keyword>
<comment type="caution">
    <text evidence="6">Lacks conserved residue(s) required for the propagation of feature annotation.</text>
</comment>
<feature type="domain" description="Myosin motor" evidence="7">
    <location>
        <begin position="1"/>
        <end position="115"/>
    </location>
</feature>
<dbReference type="InterPro" id="IPR001609">
    <property type="entry name" value="Myosin_head_motor_dom-like"/>
</dbReference>
<dbReference type="AlphaFoldDB" id="G7L144"/>
<dbReference type="GO" id="GO:0005524">
    <property type="term" value="F:ATP binding"/>
    <property type="evidence" value="ECO:0007669"/>
    <property type="project" value="UniProtKB-KW"/>
</dbReference>
<accession>A0A0C3W3U5</accession>
<evidence type="ECO:0000256" key="1">
    <source>
        <dbReference type="ARBA" id="ARBA00022741"/>
    </source>
</evidence>
<proteinExistence type="inferred from homology"/>
<dbReference type="EMBL" id="CM001223">
    <property type="protein sequence ID" value="AES78294.2"/>
    <property type="molecule type" value="Genomic_DNA"/>
</dbReference>
<dbReference type="PROSITE" id="PS51456">
    <property type="entry name" value="MYOSIN_MOTOR"/>
    <property type="match status" value="1"/>
</dbReference>
<evidence type="ECO:0000259" key="7">
    <source>
        <dbReference type="PROSITE" id="PS51456"/>
    </source>
</evidence>
<dbReference type="STRING" id="3880.G7L144"/>
<reference evidence="8 10" key="2">
    <citation type="journal article" date="2014" name="BMC Genomics">
        <title>An improved genome release (version Mt4.0) for the model legume Medicago truncatula.</title>
        <authorList>
            <person name="Tang H."/>
            <person name="Krishnakumar V."/>
            <person name="Bidwell S."/>
            <person name="Rosen B."/>
            <person name="Chan A."/>
            <person name="Zhou S."/>
            <person name="Gentzbittel L."/>
            <person name="Childs K.L."/>
            <person name="Yandell M."/>
            <person name="Gundlach H."/>
            <person name="Mayer K.F."/>
            <person name="Schwartz D.C."/>
            <person name="Town C.D."/>
        </authorList>
    </citation>
    <scope>GENOME REANNOTATION</scope>
    <source>
        <strain evidence="9 10">cv. Jemalong A17</strain>
    </source>
</reference>
<dbReference type="InterPro" id="IPR027417">
    <property type="entry name" value="P-loop_NTPase"/>
</dbReference>
<evidence type="ECO:0000313" key="9">
    <source>
        <dbReference type="EnsemblPlants" id="AES78294"/>
    </source>
</evidence>
<dbReference type="SUPFAM" id="SSF52540">
    <property type="entry name" value="P-loop containing nucleoside triphosphate hydrolases"/>
    <property type="match status" value="1"/>
</dbReference>
<dbReference type="HOGENOM" id="CLU_2112540_0_0_1"/>
<gene>
    <name evidence="8" type="ordered locus">MTR_7g026950</name>
</gene>
<dbReference type="Pfam" id="PF00063">
    <property type="entry name" value="Myosin_head"/>
    <property type="match status" value="1"/>
</dbReference>
<dbReference type="PANTHER" id="PTHR13140">
    <property type="entry name" value="MYOSIN"/>
    <property type="match status" value="1"/>
</dbReference>
<dbReference type="EnsemblPlants" id="AES78294">
    <property type="protein sequence ID" value="AES78294"/>
    <property type="gene ID" value="MTR_7g026950"/>
</dbReference>
<keyword evidence="3 6" id="KW-0518">Myosin</keyword>
<dbReference type="GO" id="GO:0016459">
    <property type="term" value="C:myosin complex"/>
    <property type="evidence" value="ECO:0007669"/>
    <property type="project" value="UniProtKB-KW"/>
</dbReference>
<keyword evidence="5 6" id="KW-0009">Actin-binding</keyword>
<comment type="similarity">
    <text evidence="6">Belongs to the TRAFAC class myosin-kinesin ATPase superfamily. Myosin family.</text>
</comment>
<dbReference type="PANTHER" id="PTHR13140:SF780">
    <property type="entry name" value="MYOSIN-1"/>
    <property type="match status" value="1"/>
</dbReference>
<organism evidence="8 10">
    <name type="scientific">Medicago truncatula</name>
    <name type="common">Barrel medic</name>
    <name type="synonym">Medicago tribuloides</name>
    <dbReference type="NCBI Taxonomy" id="3880"/>
    <lineage>
        <taxon>Eukaryota</taxon>
        <taxon>Viridiplantae</taxon>
        <taxon>Streptophyta</taxon>
        <taxon>Embryophyta</taxon>
        <taxon>Tracheophyta</taxon>
        <taxon>Spermatophyta</taxon>
        <taxon>Magnoliopsida</taxon>
        <taxon>eudicotyledons</taxon>
        <taxon>Gunneridae</taxon>
        <taxon>Pentapetalae</taxon>
        <taxon>rosids</taxon>
        <taxon>fabids</taxon>
        <taxon>Fabales</taxon>
        <taxon>Fabaceae</taxon>
        <taxon>Papilionoideae</taxon>
        <taxon>50 kb inversion clade</taxon>
        <taxon>NPAAA clade</taxon>
        <taxon>Hologalegina</taxon>
        <taxon>IRL clade</taxon>
        <taxon>Trifolieae</taxon>
        <taxon>Medicago</taxon>
    </lineage>
</organism>
<dbReference type="InterPro" id="IPR036961">
    <property type="entry name" value="Kinesin_motor_dom_sf"/>
</dbReference>
<evidence type="ECO:0000256" key="6">
    <source>
        <dbReference type="PROSITE-ProRule" id="PRU00782"/>
    </source>
</evidence>
<keyword evidence="4" id="KW-0505">Motor protein</keyword>
<dbReference type="Gene3D" id="1.20.120.720">
    <property type="entry name" value="Myosin VI head, motor domain, U50 subdomain"/>
    <property type="match status" value="1"/>
</dbReference>
<protein>
    <submittedName>
        <fullName evidence="8">Myosin head protein</fullName>
    </submittedName>
</protein>
<evidence type="ECO:0000256" key="5">
    <source>
        <dbReference type="ARBA" id="ARBA00023203"/>
    </source>
</evidence>
<dbReference type="GO" id="GO:0003779">
    <property type="term" value="F:actin binding"/>
    <property type="evidence" value="ECO:0007669"/>
    <property type="project" value="UniProtKB-KW"/>
</dbReference>